<dbReference type="PANTHER" id="PTHR11817">
    <property type="entry name" value="PYRUVATE KINASE"/>
    <property type="match status" value="1"/>
</dbReference>
<keyword evidence="6" id="KW-0479">Metal-binding</keyword>
<dbReference type="EC" id="2.7.1.40" evidence="4"/>
<gene>
    <name evidence="15" type="ORF">TRITD_5Av1G099990</name>
</gene>
<feature type="domain" description="Pyruvate kinase barrel" evidence="14">
    <location>
        <begin position="1"/>
        <end position="61"/>
    </location>
</feature>
<dbReference type="Gramene" id="TRITD5Av1G099990.5">
    <property type="protein sequence ID" value="TRITD5Av1G099990.5"/>
    <property type="gene ID" value="TRITD5Av1G099990"/>
</dbReference>
<evidence type="ECO:0000256" key="3">
    <source>
        <dbReference type="ARBA" id="ARBA00008663"/>
    </source>
</evidence>
<evidence type="ECO:0000256" key="11">
    <source>
        <dbReference type="ARBA" id="ARBA00023152"/>
    </source>
</evidence>
<keyword evidence="12" id="KW-0670">Pyruvate</keyword>
<evidence type="ECO:0000313" key="16">
    <source>
        <dbReference type="Proteomes" id="UP000324705"/>
    </source>
</evidence>
<feature type="domain" description="Pyruvate kinase barrel" evidence="14">
    <location>
        <begin position="65"/>
        <end position="113"/>
    </location>
</feature>
<dbReference type="GO" id="GO:0004743">
    <property type="term" value="F:pyruvate kinase activity"/>
    <property type="evidence" value="ECO:0007669"/>
    <property type="project" value="UniProtKB-EC"/>
</dbReference>
<evidence type="ECO:0000256" key="2">
    <source>
        <dbReference type="ARBA" id="ARBA00004997"/>
    </source>
</evidence>
<evidence type="ECO:0000256" key="12">
    <source>
        <dbReference type="ARBA" id="ARBA00023317"/>
    </source>
</evidence>
<evidence type="ECO:0000256" key="10">
    <source>
        <dbReference type="ARBA" id="ARBA00022842"/>
    </source>
</evidence>
<keyword evidence="7" id="KW-0547">Nucleotide-binding</keyword>
<dbReference type="InterPro" id="IPR040442">
    <property type="entry name" value="Pyrv_kinase-like_dom_sf"/>
</dbReference>
<accession>A0A9R0WL23</accession>
<keyword evidence="11" id="KW-0324">Glycolysis</keyword>
<reference evidence="15 16" key="1">
    <citation type="submission" date="2017-09" db="EMBL/GenBank/DDBJ databases">
        <authorList>
            <consortium name="International Durum Wheat Genome Sequencing Consortium (IDWGSC)"/>
            <person name="Milanesi L."/>
        </authorList>
    </citation>
    <scope>NUCLEOTIDE SEQUENCE [LARGE SCALE GENOMIC DNA]</scope>
    <source>
        <strain evidence="16">cv. Svevo</strain>
    </source>
</reference>
<dbReference type="GO" id="GO:0000287">
    <property type="term" value="F:magnesium ion binding"/>
    <property type="evidence" value="ECO:0007669"/>
    <property type="project" value="InterPro"/>
</dbReference>
<organism evidence="15 16">
    <name type="scientific">Triticum turgidum subsp. durum</name>
    <name type="common">Durum wheat</name>
    <name type="synonym">Triticum durum</name>
    <dbReference type="NCBI Taxonomy" id="4567"/>
    <lineage>
        <taxon>Eukaryota</taxon>
        <taxon>Viridiplantae</taxon>
        <taxon>Streptophyta</taxon>
        <taxon>Embryophyta</taxon>
        <taxon>Tracheophyta</taxon>
        <taxon>Spermatophyta</taxon>
        <taxon>Magnoliopsida</taxon>
        <taxon>Liliopsida</taxon>
        <taxon>Poales</taxon>
        <taxon>Poaceae</taxon>
        <taxon>BOP clade</taxon>
        <taxon>Pooideae</taxon>
        <taxon>Triticodae</taxon>
        <taxon>Triticeae</taxon>
        <taxon>Triticinae</taxon>
        <taxon>Triticum</taxon>
    </lineage>
</organism>
<comment type="cofactor">
    <cofactor evidence="1">
        <name>K(+)</name>
        <dbReference type="ChEBI" id="CHEBI:29103"/>
    </cofactor>
</comment>
<keyword evidence="9" id="KW-0067">ATP-binding</keyword>
<dbReference type="AlphaFoldDB" id="A0A9R0WL23"/>
<comment type="pathway">
    <text evidence="2">Carbohydrate degradation; glycolysis; pyruvate from D-glyceraldehyde 3-phosphate: step 5/5.</text>
</comment>
<dbReference type="Pfam" id="PF00224">
    <property type="entry name" value="PK"/>
    <property type="match status" value="2"/>
</dbReference>
<name>A0A9R0WL23_TRITD</name>
<proteinExistence type="inferred from homology"/>
<dbReference type="EMBL" id="LT934119">
    <property type="protein sequence ID" value="VAI15569.1"/>
    <property type="molecule type" value="Genomic_DNA"/>
</dbReference>
<dbReference type="Proteomes" id="UP000324705">
    <property type="component" value="Chromosome 5A"/>
</dbReference>
<evidence type="ECO:0000256" key="4">
    <source>
        <dbReference type="ARBA" id="ARBA00012142"/>
    </source>
</evidence>
<dbReference type="Gene3D" id="3.40.1380.20">
    <property type="entry name" value="Pyruvate kinase, C-terminal domain"/>
    <property type="match status" value="1"/>
</dbReference>
<comment type="catalytic activity">
    <reaction evidence="13">
        <text>pyruvate + ATP = phosphoenolpyruvate + ADP + H(+)</text>
        <dbReference type="Rhea" id="RHEA:18157"/>
        <dbReference type="ChEBI" id="CHEBI:15361"/>
        <dbReference type="ChEBI" id="CHEBI:15378"/>
        <dbReference type="ChEBI" id="CHEBI:30616"/>
        <dbReference type="ChEBI" id="CHEBI:58702"/>
        <dbReference type="ChEBI" id="CHEBI:456216"/>
        <dbReference type="EC" id="2.7.1.40"/>
    </reaction>
</comment>
<keyword evidence="16" id="KW-1185">Reference proteome</keyword>
<dbReference type="InterPro" id="IPR036918">
    <property type="entry name" value="Pyrv_Knase_C_sf"/>
</dbReference>
<dbReference type="GO" id="GO:0016301">
    <property type="term" value="F:kinase activity"/>
    <property type="evidence" value="ECO:0007669"/>
    <property type="project" value="UniProtKB-KW"/>
</dbReference>
<evidence type="ECO:0000256" key="7">
    <source>
        <dbReference type="ARBA" id="ARBA00022741"/>
    </source>
</evidence>
<evidence type="ECO:0000256" key="13">
    <source>
        <dbReference type="ARBA" id="ARBA00048152"/>
    </source>
</evidence>
<keyword evidence="8" id="KW-0418">Kinase</keyword>
<dbReference type="GO" id="GO:0030955">
    <property type="term" value="F:potassium ion binding"/>
    <property type="evidence" value="ECO:0007669"/>
    <property type="project" value="InterPro"/>
</dbReference>
<dbReference type="Gene3D" id="3.20.20.60">
    <property type="entry name" value="Phosphoenolpyruvate-binding domains"/>
    <property type="match status" value="2"/>
</dbReference>
<dbReference type="GO" id="GO:0005524">
    <property type="term" value="F:ATP binding"/>
    <property type="evidence" value="ECO:0007669"/>
    <property type="project" value="UniProtKB-KW"/>
</dbReference>
<evidence type="ECO:0000259" key="14">
    <source>
        <dbReference type="Pfam" id="PF00224"/>
    </source>
</evidence>
<evidence type="ECO:0000256" key="5">
    <source>
        <dbReference type="ARBA" id="ARBA00022679"/>
    </source>
</evidence>
<comment type="similarity">
    <text evidence="3">Belongs to the pyruvate kinase family.</text>
</comment>
<keyword evidence="10" id="KW-0460">Magnesium</keyword>
<dbReference type="SUPFAM" id="SSF51621">
    <property type="entry name" value="Phosphoenolpyruvate/pyruvate domain"/>
    <property type="match status" value="1"/>
</dbReference>
<evidence type="ECO:0000256" key="9">
    <source>
        <dbReference type="ARBA" id="ARBA00022840"/>
    </source>
</evidence>
<dbReference type="SUPFAM" id="SSF52935">
    <property type="entry name" value="PK C-terminal domain-like"/>
    <property type="match status" value="1"/>
</dbReference>
<sequence length="185" mass="20270">MPTLSDEDKDVMKKWGAPNKIDFLSLSYTRHAEDVRQAREFLSKLGDLSQTLIFAKIENVEPAVVTRVVDSMTDNLRPTRAEATDVANAVLDGSDAILLGAETLRGLYPVETISTVGRICAEAEKVFNQDLYFKRTVKYVGEPMTHLESIASSAVRAAIKVKASVIICFTSSGRAARSCPLSFLV</sequence>
<evidence type="ECO:0000256" key="6">
    <source>
        <dbReference type="ARBA" id="ARBA00022723"/>
    </source>
</evidence>
<evidence type="ECO:0000313" key="15">
    <source>
        <dbReference type="EMBL" id="VAI15569.1"/>
    </source>
</evidence>
<dbReference type="InterPro" id="IPR015813">
    <property type="entry name" value="Pyrv/PenolPyrv_kinase-like_dom"/>
</dbReference>
<protein>
    <recommendedName>
        <fullName evidence="4">pyruvate kinase</fullName>
        <ecNumber evidence="4">2.7.1.40</ecNumber>
    </recommendedName>
</protein>
<keyword evidence="5" id="KW-0808">Transferase</keyword>
<evidence type="ECO:0000256" key="8">
    <source>
        <dbReference type="ARBA" id="ARBA00022777"/>
    </source>
</evidence>
<dbReference type="InterPro" id="IPR015793">
    <property type="entry name" value="Pyrv_Knase_brl"/>
</dbReference>
<evidence type="ECO:0000256" key="1">
    <source>
        <dbReference type="ARBA" id="ARBA00001958"/>
    </source>
</evidence>
<dbReference type="InterPro" id="IPR001697">
    <property type="entry name" value="Pyr_Knase"/>
</dbReference>